<proteinExistence type="predicted"/>
<dbReference type="Proteomes" id="UP000050794">
    <property type="component" value="Unassembled WGS sequence"/>
</dbReference>
<evidence type="ECO:0000313" key="1">
    <source>
        <dbReference type="EMBL" id="VDM41727.1"/>
    </source>
</evidence>
<dbReference type="EMBL" id="UYWY01020488">
    <property type="protein sequence ID" value="VDM41727.1"/>
    <property type="molecule type" value="Genomic_DNA"/>
</dbReference>
<dbReference type="WBParaSite" id="TCNE_0001040601-mRNA-1">
    <property type="protein sequence ID" value="TCNE_0001040601-mRNA-1"/>
    <property type="gene ID" value="TCNE_0001040601"/>
</dbReference>
<accession>A0A183UPI6</accession>
<name>A0A183UPI6_TOXCA</name>
<reference evidence="3" key="1">
    <citation type="submission" date="2016-06" db="UniProtKB">
        <authorList>
            <consortium name="WormBaseParasite"/>
        </authorList>
    </citation>
    <scope>IDENTIFICATION</scope>
</reference>
<sequence length="67" mass="7499">MWMKPLHEMPKLRGPTVEQAVIAPVATNKQMIVKPPFAPDQHARAHALKMCCCRIEALRTAGGSMFR</sequence>
<evidence type="ECO:0000313" key="3">
    <source>
        <dbReference type="WBParaSite" id="TCNE_0001040601-mRNA-1"/>
    </source>
</evidence>
<dbReference type="AlphaFoldDB" id="A0A183UPI6"/>
<evidence type="ECO:0000313" key="2">
    <source>
        <dbReference type="Proteomes" id="UP000050794"/>
    </source>
</evidence>
<protein>
    <submittedName>
        <fullName evidence="3">Transposase</fullName>
    </submittedName>
</protein>
<gene>
    <name evidence="1" type="ORF">TCNE_LOCUS10406</name>
</gene>
<keyword evidence="2" id="KW-1185">Reference proteome</keyword>
<reference evidence="1 2" key="2">
    <citation type="submission" date="2018-11" db="EMBL/GenBank/DDBJ databases">
        <authorList>
            <consortium name="Pathogen Informatics"/>
        </authorList>
    </citation>
    <scope>NUCLEOTIDE SEQUENCE [LARGE SCALE GENOMIC DNA]</scope>
</reference>
<organism evidence="2 3">
    <name type="scientific">Toxocara canis</name>
    <name type="common">Canine roundworm</name>
    <dbReference type="NCBI Taxonomy" id="6265"/>
    <lineage>
        <taxon>Eukaryota</taxon>
        <taxon>Metazoa</taxon>
        <taxon>Ecdysozoa</taxon>
        <taxon>Nematoda</taxon>
        <taxon>Chromadorea</taxon>
        <taxon>Rhabditida</taxon>
        <taxon>Spirurina</taxon>
        <taxon>Ascaridomorpha</taxon>
        <taxon>Ascaridoidea</taxon>
        <taxon>Toxocaridae</taxon>
        <taxon>Toxocara</taxon>
    </lineage>
</organism>